<evidence type="ECO:0000256" key="2">
    <source>
        <dbReference type="ARBA" id="ARBA00022723"/>
    </source>
</evidence>
<evidence type="ECO:0000256" key="1">
    <source>
        <dbReference type="ARBA" id="ARBA00001947"/>
    </source>
</evidence>
<accession>A0A8J7V5F1</accession>
<dbReference type="Proteomes" id="UP000672602">
    <property type="component" value="Unassembled WGS sequence"/>
</dbReference>
<evidence type="ECO:0000313" key="6">
    <source>
        <dbReference type="EMBL" id="MBP5858844.1"/>
    </source>
</evidence>
<evidence type="ECO:0000313" key="7">
    <source>
        <dbReference type="Proteomes" id="UP000672602"/>
    </source>
</evidence>
<dbReference type="Gene3D" id="3.40.630.10">
    <property type="entry name" value="Zn peptidases"/>
    <property type="match status" value="1"/>
</dbReference>
<evidence type="ECO:0000259" key="5">
    <source>
        <dbReference type="Pfam" id="PF24827"/>
    </source>
</evidence>
<comment type="caution">
    <text evidence="6">The sequence shown here is derived from an EMBL/GenBank/DDBJ whole genome shotgun (WGS) entry which is preliminary data.</text>
</comment>
<gene>
    <name evidence="6" type="ORF">KAJ83_17630</name>
</gene>
<keyword evidence="4" id="KW-0862">Zinc</keyword>
<sequence>MSRRTETLPLLAPTPGVERSLVVHRYGREGARPKVYLQAALHADEWPGLMALHHLLPLLDDADAAGRIVGEIVVVPYANPLGMDNRLGGIVSGRYAYDGSGNYNRDWADLAPLVKDRLNGPLSGDVAADVTRVRGALREALDDLPDRTPTMQWRKTLMRLSADADHVLDLHCDGEAEPHLYANEARAGTAMTLAQAMGIGIVLLEEEAGGGAFDTAPVELWWRLAEAGVAEAEHLPAVCFGATIELRGKNDVSDELGRQDAAGLMRFLARIGALASGAADGLTPPPDGLSTAYRLDAVDTVNAPIAGLVAYQRPLGAMVEEGEVVAVLIDPAAVPGENRVEVTTAQTGRLFTYNEHRLVQPGDRLVKVVGDKPLGYRKKGSLLED</sequence>
<dbReference type="GO" id="GO:0046872">
    <property type="term" value="F:metal ion binding"/>
    <property type="evidence" value="ECO:0007669"/>
    <property type="project" value="UniProtKB-KW"/>
</dbReference>
<reference evidence="6" key="1">
    <citation type="submission" date="2021-04" db="EMBL/GenBank/DDBJ databases">
        <authorList>
            <person name="Zhang D.-C."/>
        </authorList>
    </citation>
    <scope>NUCLEOTIDE SEQUENCE</scope>
    <source>
        <strain evidence="6">CGMCC 1.15697</strain>
    </source>
</reference>
<dbReference type="AlphaFoldDB" id="A0A8J7V5F1"/>
<dbReference type="PANTHER" id="PTHR37326:SF1">
    <property type="entry name" value="BLL3975 PROTEIN"/>
    <property type="match status" value="1"/>
</dbReference>
<comment type="cofactor">
    <cofactor evidence="1">
        <name>Zn(2+)</name>
        <dbReference type="ChEBI" id="CHEBI:29105"/>
    </cofactor>
</comment>
<organism evidence="6 7">
    <name type="scientific">Marivibrio halodurans</name>
    <dbReference type="NCBI Taxonomy" id="2039722"/>
    <lineage>
        <taxon>Bacteria</taxon>
        <taxon>Pseudomonadati</taxon>
        <taxon>Pseudomonadota</taxon>
        <taxon>Alphaproteobacteria</taxon>
        <taxon>Rhodospirillales</taxon>
        <taxon>Rhodospirillaceae</taxon>
        <taxon>Marivibrio</taxon>
    </lineage>
</organism>
<proteinExistence type="predicted"/>
<dbReference type="CDD" id="cd06250">
    <property type="entry name" value="M14_PaAOTO_like"/>
    <property type="match status" value="1"/>
</dbReference>
<dbReference type="PANTHER" id="PTHR37326">
    <property type="entry name" value="BLL3975 PROTEIN"/>
    <property type="match status" value="1"/>
</dbReference>
<dbReference type="Pfam" id="PF24827">
    <property type="entry name" value="AstE_AspA_cat"/>
    <property type="match status" value="1"/>
</dbReference>
<evidence type="ECO:0000256" key="3">
    <source>
        <dbReference type="ARBA" id="ARBA00022801"/>
    </source>
</evidence>
<protein>
    <submittedName>
        <fullName evidence="6">Succinylglutamate desuccinylase/aspartoacylase family protein</fullName>
    </submittedName>
</protein>
<dbReference type="GO" id="GO:0016788">
    <property type="term" value="F:hydrolase activity, acting on ester bonds"/>
    <property type="evidence" value="ECO:0007669"/>
    <property type="project" value="InterPro"/>
</dbReference>
<dbReference type="RefSeq" id="WP_210683437.1">
    <property type="nucleotide sequence ID" value="NZ_JAGMWN010000012.1"/>
</dbReference>
<keyword evidence="3" id="KW-0378">Hydrolase</keyword>
<dbReference type="InterPro" id="IPR053138">
    <property type="entry name" value="N-alpha-Ac-DABA_deacetylase"/>
</dbReference>
<dbReference type="SUPFAM" id="SSF53187">
    <property type="entry name" value="Zn-dependent exopeptidases"/>
    <property type="match status" value="1"/>
</dbReference>
<dbReference type="InterPro" id="IPR055438">
    <property type="entry name" value="AstE_AspA_cat"/>
</dbReference>
<feature type="domain" description="Succinylglutamate desuccinylase/Aspartoacylase catalytic" evidence="5">
    <location>
        <begin position="33"/>
        <end position="95"/>
    </location>
</feature>
<name>A0A8J7V5F1_9PROT</name>
<keyword evidence="2" id="KW-0479">Metal-binding</keyword>
<dbReference type="EMBL" id="JAGMWN010000012">
    <property type="protein sequence ID" value="MBP5858844.1"/>
    <property type="molecule type" value="Genomic_DNA"/>
</dbReference>
<evidence type="ECO:0000256" key="4">
    <source>
        <dbReference type="ARBA" id="ARBA00022833"/>
    </source>
</evidence>
<keyword evidence="7" id="KW-1185">Reference proteome</keyword>